<dbReference type="AlphaFoldDB" id="D3BG08"/>
<dbReference type="InterPro" id="IPR044865">
    <property type="entry name" value="MRH_dom"/>
</dbReference>
<feature type="compositionally biased region" description="Low complexity" evidence="5">
    <location>
        <begin position="347"/>
        <end position="356"/>
    </location>
</feature>
<feature type="compositionally biased region" description="Basic and acidic residues" evidence="5">
    <location>
        <begin position="205"/>
        <end position="228"/>
    </location>
</feature>
<dbReference type="RefSeq" id="XP_020431721.1">
    <property type="nucleotide sequence ID" value="XM_020578294.1"/>
</dbReference>
<feature type="domain" description="MRH" evidence="7">
    <location>
        <begin position="432"/>
        <end position="523"/>
    </location>
</feature>
<evidence type="ECO:0000256" key="4">
    <source>
        <dbReference type="ARBA" id="ARBA00023157"/>
    </source>
</evidence>
<feature type="compositionally biased region" description="Acidic residues" evidence="5">
    <location>
        <begin position="303"/>
        <end position="313"/>
    </location>
</feature>
<feature type="signal peptide" evidence="6">
    <location>
        <begin position="1"/>
        <end position="26"/>
    </location>
</feature>
<dbReference type="InterPro" id="IPR036607">
    <property type="entry name" value="PRKCSH"/>
</dbReference>
<proteinExistence type="predicted"/>
<dbReference type="PANTHER" id="PTHR12630:SF1">
    <property type="entry name" value="GLUCOSIDASE 2 SUBUNIT BETA"/>
    <property type="match status" value="1"/>
</dbReference>
<evidence type="ECO:0000259" key="7">
    <source>
        <dbReference type="PROSITE" id="PS51914"/>
    </source>
</evidence>
<feature type="compositionally biased region" description="Acidic residues" evidence="5">
    <location>
        <begin position="239"/>
        <end position="253"/>
    </location>
</feature>
<dbReference type="GeneID" id="31362940"/>
<evidence type="ECO:0000256" key="2">
    <source>
        <dbReference type="ARBA" id="ARBA00022729"/>
    </source>
</evidence>
<dbReference type="EMBL" id="ADBJ01000033">
    <property type="protein sequence ID" value="EFA79600.1"/>
    <property type="molecule type" value="Genomic_DNA"/>
</dbReference>
<evidence type="ECO:0000313" key="9">
    <source>
        <dbReference type="Proteomes" id="UP000001396"/>
    </source>
</evidence>
<feature type="chain" id="PRO_5003041177" description="Glucosidase 2 subunit beta" evidence="6">
    <location>
        <begin position="27"/>
        <end position="537"/>
    </location>
</feature>
<dbReference type="OMA" id="KHESASH"/>
<dbReference type="InterPro" id="IPR028146">
    <property type="entry name" value="PRKCSH_N"/>
</dbReference>
<organism evidence="8 9">
    <name type="scientific">Heterostelium pallidum (strain ATCC 26659 / Pp 5 / PN500)</name>
    <name type="common">Cellular slime mold</name>
    <name type="synonym">Polysphondylium pallidum</name>
    <dbReference type="NCBI Taxonomy" id="670386"/>
    <lineage>
        <taxon>Eukaryota</taxon>
        <taxon>Amoebozoa</taxon>
        <taxon>Evosea</taxon>
        <taxon>Eumycetozoa</taxon>
        <taxon>Dictyostelia</taxon>
        <taxon>Acytosteliales</taxon>
        <taxon>Acytosteliaceae</taxon>
        <taxon>Heterostelium</taxon>
    </lineage>
</organism>
<keyword evidence="2 6" id="KW-0732">Signal</keyword>
<evidence type="ECO:0000313" key="8">
    <source>
        <dbReference type="EMBL" id="EFA79600.1"/>
    </source>
</evidence>
<dbReference type="Pfam" id="PF13015">
    <property type="entry name" value="PRKCSH_1"/>
    <property type="match status" value="1"/>
</dbReference>
<dbReference type="InterPro" id="IPR009011">
    <property type="entry name" value="Man6P_isomerase_rcpt-bd_dom_sf"/>
</dbReference>
<protein>
    <recommendedName>
        <fullName evidence="1">Glucosidase 2 subunit beta</fullName>
    </recommendedName>
</protein>
<dbReference type="SUPFAM" id="SSF50911">
    <property type="entry name" value="Mannose 6-phosphate receptor domain"/>
    <property type="match status" value="1"/>
</dbReference>
<feature type="compositionally biased region" description="Basic and acidic residues" evidence="5">
    <location>
        <begin position="291"/>
        <end position="302"/>
    </location>
</feature>
<evidence type="ECO:0000256" key="6">
    <source>
        <dbReference type="SAM" id="SignalP"/>
    </source>
</evidence>
<evidence type="ECO:0000256" key="1">
    <source>
        <dbReference type="ARBA" id="ARBA00022387"/>
    </source>
</evidence>
<dbReference type="InParanoid" id="D3BG08"/>
<dbReference type="InterPro" id="IPR002172">
    <property type="entry name" value="LDrepeatLR_classA_rpt"/>
</dbReference>
<name>D3BG08_HETP5</name>
<keyword evidence="4" id="KW-1015">Disulfide bond</keyword>
<dbReference type="STRING" id="670386.D3BG08"/>
<feature type="region of interest" description="Disordered" evidence="5">
    <location>
        <begin position="205"/>
        <end position="264"/>
    </location>
</feature>
<feature type="compositionally biased region" description="Acidic residues" evidence="5">
    <location>
        <begin position="281"/>
        <end position="290"/>
    </location>
</feature>
<feature type="region of interest" description="Disordered" evidence="5">
    <location>
        <begin position="277"/>
        <end position="356"/>
    </location>
</feature>
<sequence>MSSSTYTRLLSSFALIFIICIVLVGAATESPKHKNKIPPNFGVSPEVASYYKSNSFNCFSSGKKIPIEQVNDDYCDCEDGSDEPGTAACSNGHFYCVNKGYRAESINSPLVNDGVCDCCDGSDEYEKKINCPNTCVEKGSVMRKEREEKIERYRQGLKKKAEMVEEAKTLISEKKSELERLKKEVEPLKEKIKEYEVKKELLEKQREDERKRLEDEREAAKKLEEANKPEQQQPTPTETEGDGEDKKEEEEEVEEKRLEEVNSELLESIKKGIVILLSNENVDEEEEDEGKENNDNKESEIKAEEEEEEEDDGPQARRKKDRNRNRNRNSFGRRRKPEFTKPPSPSPSSSSTPSLSSTLFDYLPESVQNSLKFISNYLPKQLLGGGEDMSDIDGTLATTRHDLREKEEQIEKIEKLFTYDHGTDNVYLPLYGKCFDVKTREYTYTVCPYDRASQGGTSLGKWEEWQSNYSIMSFQNGLQCWGGPKRSLTVSVECGSDNNASDVNEPSKCEYTMKFQTPAACDEEHLKVLQLEEGHVF</sequence>
<evidence type="ECO:0000256" key="3">
    <source>
        <dbReference type="ARBA" id="ARBA00022824"/>
    </source>
</evidence>
<keyword evidence="8" id="KW-0418">Kinase</keyword>
<dbReference type="GO" id="GO:0016301">
    <property type="term" value="F:kinase activity"/>
    <property type="evidence" value="ECO:0007669"/>
    <property type="project" value="UniProtKB-KW"/>
</dbReference>
<evidence type="ECO:0000256" key="5">
    <source>
        <dbReference type="SAM" id="MobiDB-lite"/>
    </source>
</evidence>
<dbReference type="GO" id="GO:0017177">
    <property type="term" value="C:glucosidase II complex"/>
    <property type="evidence" value="ECO:0007669"/>
    <property type="project" value="TreeGrafter"/>
</dbReference>
<accession>D3BG08</accession>
<dbReference type="FunCoup" id="D3BG08">
    <property type="interactions" value="893"/>
</dbReference>
<dbReference type="Pfam" id="PF12999">
    <property type="entry name" value="PRKCSH-like"/>
    <property type="match status" value="1"/>
</dbReference>
<gene>
    <name evidence="8" type="ORF">PPL_07459</name>
</gene>
<dbReference type="CDD" id="cd00112">
    <property type="entry name" value="LDLa"/>
    <property type="match status" value="1"/>
</dbReference>
<feature type="compositionally biased region" description="Basic residues" evidence="5">
    <location>
        <begin position="316"/>
        <end position="336"/>
    </location>
</feature>
<keyword evidence="8" id="KW-0808">Transferase</keyword>
<dbReference type="PROSITE" id="PS51914">
    <property type="entry name" value="MRH"/>
    <property type="match status" value="1"/>
</dbReference>
<keyword evidence="3" id="KW-0256">Endoplasmic reticulum</keyword>
<feature type="compositionally biased region" description="Low complexity" evidence="5">
    <location>
        <begin position="229"/>
        <end position="238"/>
    </location>
</feature>
<reference evidence="8 9" key="1">
    <citation type="journal article" date="2011" name="Genome Res.">
        <title>Phylogeny-wide analysis of social amoeba genomes highlights ancient origins for complex intercellular communication.</title>
        <authorList>
            <person name="Heidel A.J."/>
            <person name="Lawal H.M."/>
            <person name="Felder M."/>
            <person name="Schilde C."/>
            <person name="Helps N.R."/>
            <person name="Tunggal B."/>
            <person name="Rivero F."/>
            <person name="John U."/>
            <person name="Schleicher M."/>
            <person name="Eichinger L."/>
            <person name="Platzer M."/>
            <person name="Noegel A.A."/>
            <person name="Schaap P."/>
            <person name="Gloeckner G."/>
        </authorList>
    </citation>
    <scope>NUCLEOTIDE SEQUENCE [LARGE SCALE GENOMIC DNA]</scope>
    <source>
        <strain evidence="9">ATCC 26659 / Pp 5 / PN500</strain>
    </source>
</reference>
<dbReference type="Gene3D" id="2.70.130.10">
    <property type="entry name" value="Mannose-6-phosphate receptor binding domain"/>
    <property type="match status" value="1"/>
</dbReference>
<comment type="caution">
    <text evidence="8">The sequence shown here is derived from an EMBL/GenBank/DDBJ whole genome shotgun (WGS) entry which is preliminary data.</text>
</comment>
<dbReference type="GO" id="GO:0006491">
    <property type="term" value="P:N-glycan processing"/>
    <property type="evidence" value="ECO:0007669"/>
    <property type="project" value="TreeGrafter"/>
</dbReference>
<dbReference type="InterPro" id="IPR039794">
    <property type="entry name" value="Gtb1-like"/>
</dbReference>
<dbReference type="PANTHER" id="PTHR12630">
    <property type="entry name" value="N-LINKED OLIGOSACCHARIDE PROCESSING"/>
    <property type="match status" value="1"/>
</dbReference>
<dbReference type="Proteomes" id="UP000001396">
    <property type="component" value="Unassembled WGS sequence"/>
</dbReference>
<keyword evidence="9" id="KW-1185">Reference proteome</keyword>